<evidence type="ECO:0000313" key="2">
    <source>
        <dbReference type="EMBL" id="ABN61828.1"/>
    </source>
</evidence>
<reference evidence="2 3" key="1">
    <citation type="submission" date="2007-02" db="EMBL/GenBank/DDBJ databases">
        <title>Complete sequence of chromosome of Shewanella baltica OS155.</title>
        <authorList>
            <consortium name="US DOE Joint Genome Institute"/>
            <person name="Copeland A."/>
            <person name="Lucas S."/>
            <person name="Lapidus A."/>
            <person name="Barry K."/>
            <person name="Detter J.C."/>
            <person name="Glavina del Rio T."/>
            <person name="Hammon N."/>
            <person name="Israni S."/>
            <person name="Dalin E."/>
            <person name="Tice H."/>
            <person name="Pitluck S."/>
            <person name="Sims D.R."/>
            <person name="Brettin T."/>
            <person name="Bruce D."/>
            <person name="Han C."/>
            <person name="Tapia R."/>
            <person name="Brainard J."/>
            <person name="Schmutz J."/>
            <person name="Larimer F."/>
            <person name="Land M."/>
            <person name="Hauser L."/>
            <person name="Kyrpides N."/>
            <person name="Mikhailova N."/>
            <person name="Brettar I."/>
            <person name="Klappenbach J."/>
            <person name="Konstantinidis K."/>
            <person name="Rodrigues J."/>
            <person name="Tiedje J."/>
            <person name="Richardson P."/>
        </authorList>
    </citation>
    <scope>NUCLEOTIDE SEQUENCE [LARGE SCALE GENOMIC DNA]</scope>
    <source>
        <strain evidence="3">OS155 / ATCC BAA-1091</strain>
    </source>
</reference>
<accession>A3D515</accession>
<dbReference type="AlphaFoldDB" id="A3D515"/>
<feature type="domain" description="FHA" evidence="1">
    <location>
        <begin position="33"/>
        <end position="83"/>
    </location>
</feature>
<proteinExistence type="predicted"/>
<dbReference type="InterPro" id="IPR008984">
    <property type="entry name" value="SMAD_FHA_dom_sf"/>
</dbReference>
<dbReference type="KEGG" id="sbl:Sbal_2335"/>
<dbReference type="InterPro" id="IPR000253">
    <property type="entry name" value="FHA_dom"/>
</dbReference>
<dbReference type="Gene3D" id="2.60.200.20">
    <property type="match status" value="1"/>
</dbReference>
<keyword evidence="3" id="KW-1185">Reference proteome</keyword>
<sequence length="108" mass="12201">MHQNDTFIELSVVSYHRLSPRQISVKRFGTSGGSLGRSEKADWCLPDPERVVSGIHALIIFENERFFIKDQSTNGLFLNRSVEPIGQENQTPLAEGDVFCLGDRCFSR</sequence>
<dbReference type="SUPFAM" id="SSF49879">
    <property type="entry name" value="SMAD/FHA domain"/>
    <property type="match status" value="1"/>
</dbReference>
<dbReference type="HOGENOM" id="CLU_2195127_0_0_6"/>
<dbReference type="EMBL" id="CP000563">
    <property type="protein sequence ID" value="ABN61828.1"/>
    <property type="molecule type" value="Genomic_DNA"/>
</dbReference>
<dbReference type="Proteomes" id="UP000001557">
    <property type="component" value="Chromosome"/>
</dbReference>
<protein>
    <submittedName>
        <fullName evidence="2">FHA domain containing protein</fullName>
    </submittedName>
</protein>
<dbReference type="RefSeq" id="WP_011846900.1">
    <property type="nucleotide sequence ID" value="NC_009052.1"/>
</dbReference>
<gene>
    <name evidence="2" type="ordered locus">Sbal_2335</name>
</gene>
<evidence type="ECO:0000259" key="1">
    <source>
        <dbReference type="PROSITE" id="PS50006"/>
    </source>
</evidence>
<organism evidence="2 3">
    <name type="scientific">Shewanella baltica (strain OS155 / ATCC BAA-1091)</name>
    <dbReference type="NCBI Taxonomy" id="325240"/>
    <lineage>
        <taxon>Bacteria</taxon>
        <taxon>Pseudomonadati</taxon>
        <taxon>Pseudomonadota</taxon>
        <taxon>Gammaproteobacteria</taxon>
        <taxon>Alteromonadales</taxon>
        <taxon>Shewanellaceae</taxon>
        <taxon>Shewanella</taxon>
    </lineage>
</organism>
<dbReference type="CDD" id="cd00060">
    <property type="entry name" value="FHA"/>
    <property type="match status" value="1"/>
</dbReference>
<evidence type="ECO:0000313" key="3">
    <source>
        <dbReference type="Proteomes" id="UP000001557"/>
    </source>
</evidence>
<dbReference type="Pfam" id="PF00498">
    <property type="entry name" value="FHA"/>
    <property type="match status" value="1"/>
</dbReference>
<name>A3D515_SHEB5</name>
<dbReference type="PROSITE" id="PS50006">
    <property type="entry name" value="FHA_DOMAIN"/>
    <property type="match status" value="1"/>
</dbReference>